<reference evidence="3" key="1">
    <citation type="submission" date="2018-02" db="EMBL/GenBank/DDBJ databases">
        <authorList>
            <person name="Cohen D.B."/>
            <person name="Kent A.D."/>
        </authorList>
    </citation>
    <scope>NUCLEOTIDE SEQUENCE [LARGE SCALE GENOMIC DNA]</scope>
</reference>
<gene>
    <name evidence="2" type="primary">44</name>
    <name evidence="2" type="ORF">SEA_MOOMOO_44</name>
</gene>
<evidence type="ECO:0000313" key="3">
    <source>
        <dbReference type="Proteomes" id="UP000241634"/>
    </source>
</evidence>
<dbReference type="Pfam" id="PF03374">
    <property type="entry name" value="ANT"/>
    <property type="match status" value="1"/>
</dbReference>
<dbReference type="GeneID" id="60335229"/>
<name>A0A2P1JR73_9CAUD</name>
<proteinExistence type="predicted"/>
<protein>
    <submittedName>
        <fullName evidence="2">Antirepressor</fullName>
    </submittedName>
</protein>
<keyword evidence="3" id="KW-1185">Reference proteome</keyword>
<sequence>MSEPDFTTVDLTESGARDQRDYLASRTDVLDKVGVLRCLPDDMHVTTDMLAEFYGVGFEAVRSVVKRNRDEFDADGMTVVSRGEFDERFNLDLSSNRANSFTLYPRRAVLRMGMLLRDSAVARNVRDYLLNAEQSSPARELTEDEKLFEAFQILRSRNEKLALENRRQAEKIIEDAPKVNYFEVYVADTDCLKLRTVAANNNVGEEWLRDLLVEKGWIYVETERRFSESKGCVEIRRRYSAYSHKRAYFKPIEVHEAPRFKGEVMHTLKVTPQGAESIARLIAREVAA</sequence>
<dbReference type="GO" id="GO:0003677">
    <property type="term" value="F:DNA binding"/>
    <property type="evidence" value="ECO:0007669"/>
    <property type="project" value="InterPro"/>
</dbReference>
<dbReference type="RefSeq" id="YP_009963645.1">
    <property type="nucleotide sequence ID" value="NC_051721.1"/>
</dbReference>
<dbReference type="Proteomes" id="UP000241634">
    <property type="component" value="Segment"/>
</dbReference>
<dbReference type="KEGG" id="vg:60335229"/>
<dbReference type="InterPro" id="IPR005039">
    <property type="entry name" value="Ant_C"/>
</dbReference>
<evidence type="ECO:0000313" key="2">
    <source>
        <dbReference type="EMBL" id="AVO21649.1"/>
    </source>
</evidence>
<accession>A0A2P1JR73</accession>
<organism evidence="2 3">
    <name type="scientific">Mycobacterium phage MooMoo</name>
    <dbReference type="NCBI Taxonomy" id="2108127"/>
    <lineage>
        <taxon>Viruses</taxon>
        <taxon>Duplodnaviria</taxon>
        <taxon>Heunggongvirae</taxon>
        <taxon>Uroviricota</taxon>
        <taxon>Caudoviricetes</taxon>
        <taxon>Gracegardnervirinae</taxon>
        <taxon>Moomoovirus</taxon>
        <taxon>Moomoovirus moomoo</taxon>
    </lineage>
</organism>
<evidence type="ECO:0000259" key="1">
    <source>
        <dbReference type="Pfam" id="PF03374"/>
    </source>
</evidence>
<feature type="domain" description="Antirepressor protein C-terminal" evidence="1">
    <location>
        <begin position="170"/>
        <end position="283"/>
    </location>
</feature>
<dbReference type="EMBL" id="MH001449">
    <property type="protein sequence ID" value="AVO21649.1"/>
    <property type="molecule type" value="Genomic_DNA"/>
</dbReference>